<name>A0AAN8UIV7_9MAGN</name>
<keyword evidence="1" id="KW-0175">Coiled coil</keyword>
<dbReference type="SUPFAM" id="SSF54160">
    <property type="entry name" value="Chromo domain-like"/>
    <property type="match status" value="1"/>
</dbReference>
<protein>
    <submittedName>
        <fullName evidence="2">Uncharacterized protein</fullName>
    </submittedName>
</protein>
<keyword evidence="3" id="KW-1185">Reference proteome</keyword>
<feature type="coiled-coil region" evidence="1">
    <location>
        <begin position="8"/>
        <end position="35"/>
    </location>
</feature>
<dbReference type="InterPro" id="IPR016197">
    <property type="entry name" value="Chromo-like_dom_sf"/>
</dbReference>
<evidence type="ECO:0000256" key="1">
    <source>
        <dbReference type="SAM" id="Coils"/>
    </source>
</evidence>
<dbReference type="CDD" id="cd00303">
    <property type="entry name" value="retropepsin_like"/>
    <property type="match status" value="1"/>
</dbReference>
<comment type="caution">
    <text evidence="2">The sequence shown here is derived from an EMBL/GenBank/DDBJ whole genome shotgun (WGS) entry which is preliminary data.</text>
</comment>
<dbReference type="Proteomes" id="UP001370490">
    <property type="component" value="Unassembled WGS sequence"/>
</dbReference>
<dbReference type="EMBL" id="JBAMMX010000028">
    <property type="protein sequence ID" value="KAK6911287.1"/>
    <property type="molecule type" value="Genomic_DNA"/>
</dbReference>
<gene>
    <name evidence="2" type="ORF">RJ641_023380</name>
</gene>
<sequence>MSTNKERIENLEAGLGELQQGVSRLELKLHHMEETLARRCYPIKKDPTTTIMIVIVICTTTEPSSKIMWRGNVRWLVYGTMQVIARIGHYEMVVLIDSGSTQNFISERMTNLLQLLVMPTKPFSVKVANGKPLQRQGIQGILFILTLYTIPLIELDLVLGVHWQLKDNLNVARNIMNVDVLVTIELPPVATDGDIVVEPEAILDARWIKRGTRLVQESLINWKRLPIEDATWDLSQEVQDRFMNLKDKVSVQ</sequence>
<dbReference type="Gene3D" id="2.40.70.10">
    <property type="entry name" value="Acid Proteases"/>
    <property type="match status" value="1"/>
</dbReference>
<evidence type="ECO:0000313" key="2">
    <source>
        <dbReference type="EMBL" id="KAK6911287.1"/>
    </source>
</evidence>
<accession>A0AAN8UIV7</accession>
<evidence type="ECO:0000313" key="3">
    <source>
        <dbReference type="Proteomes" id="UP001370490"/>
    </source>
</evidence>
<dbReference type="InterPro" id="IPR021109">
    <property type="entry name" value="Peptidase_aspartic_dom_sf"/>
</dbReference>
<proteinExistence type="predicted"/>
<organism evidence="2 3">
    <name type="scientific">Dillenia turbinata</name>
    <dbReference type="NCBI Taxonomy" id="194707"/>
    <lineage>
        <taxon>Eukaryota</taxon>
        <taxon>Viridiplantae</taxon>
        <taxon>Streptophyta</taxon>
        <taxon>Embryophyta</taxon>
        <taxon>Tracheophyta</taxon>
        <taxon>Spermatophyta</taxon>
        <taxon>Magnoliopsida</taxon>
        <taxon>eudicotyledons</taxon>
        <taxon>Gunneridae</taxon>
        <taxon>Pentapetalae</taxon>
        <taxon>Dilleniales</taxon>
        <taxon>Dilleniaceae</taxon>
        <taxon>Dillenia</taxon>
    </lineage>
</organism>
<reference evidence="2 3" key="1">
    <citation type="submission" date="2023-12" db="EMBL/GenBank/DDBJ databases">
        <title>A high-quality genome assembly for Dillenia turbinata (Dilleniales).</title>
        <authorList>
            <person name="Chanderbali A."/>
        </authorList>
    </citation>
    <scope>NUCLEOTIDE SEQUENCE [LARGE SCALE GENOMIC DNA]</scope>
    <source>
        <strain evidence="2">LSX21</strain>
        <tissue evidence="2">Leaf</tissue>
    </source>
</reference>
<dbReference type="AlphaFoldDB" id="A0AAN8UIV7"/>